<dbReference type="PANTHER" id="PTHR46586:SF3">
    <property type="entry name" value="ANKYRIN REPEAT-CONTAINING PROTEIN"/>
    <property type="match status" value="1"/>
</dbReference>
<accession>A0A1V0SJJ4</accession>
<name>A0A1V0SJJ4_9VIRU</name>
<organism evidence="1">
    <name type="scientific">Klosneuvirus KNV1</name>
    <dbReference type="NCBI Taxonomy" id="1977640"/>
    <lineage>
        <taxon>Viruses</taxon>
        <taxon>Varidnaviria</taxon>
        <taxon>Bamfordvirae</taxon>
        <taxon>Nucleocytoviricota</taxon>
        <taxon>Megaviricetes</taxon>
        <taxon>Imitervirales</taxon>
        <taxon>Mimiviridae</taxon>
        <taxon>Klosneuvirinae</taxon>
        <taxon>Klosneuvirus</taxon>
    </lineage>
</organism>
<dbReference type="EMBL" id="KY684110">
    <property type="protein sequence ID" value="ARF11897.1"/>
    <property type="molecule type" value="Genomic_DNA"/>
</dbReference>
<gene>
    <name evidence="1" type="ORF">Klosneuvirus_3_32</name>
</gene>
<dbReference type="InterPro" id="IPR052050">
    <property type="entry name" value="SecEffector_AnkRepeat"/>
</dbReference>
<protein>
    <submittedName>
        <fullName evidence="1">Ankyrin repeat protein</fullName>
    </submittedName>
</protein>
<dbReference type="PANTHER" id="PTHR46586">
    <property type="entry name" value="ANKYRIN REPEAT-CONTAINING PROTEIN"/>
    <property type="match status" value="1"/>
</dbReference>
<reference evidence="1" key="1">
    <citation type="journal article" date="2017" name="Science">
        <title>Giant viruses with an expanded complement of translation system components.</title>
        <authorList>
            <person name="Schulz F."/>
            <person name="Yutin N."/>
            <person name="Ivanova N.N."/>
            <person name="Ortega D.R."/>
            <person name="Lee T.K."/>
            <person name="Vierheilig J."/>
            <person name="Daims H."/>
            <person name="Horn M."/>
            <person name="Wagner M."/>
            <person name="Jensen G.J."/>
            <person name="Kyrpides N.C."/>
            <person name="Koonin E.V."/>
            <person name="Woyke T."/>
        </authorList>
    </citation>
    <scope>NUCLEOTIDE SEQUENCE</scope>
    <source>
        <strain evidence="1">KNV1</strain>
    </source>
</reference>
<proteinExistence type="predicted"/>
<evidence type="ECO:0000313" key="1">
    <source>
        <dbReference type="EMBL" id="ARF11897.1"/>
    </source>
</evidence>
<dbReference type="InterPro" id="IPR036770">
    <property type="entry name" value="Ankyrin_rpt-contain_sf"/>
</dbReference>
<dbReference type="SUPFAM" id="SSF48403">
    <property type="entry name" value="Ankyrin repeat"/>
    <property type="match status" value="1"/>
</dbReference>
<sequence>MEILPNEIINLLLFEYFPIKDIRSCLNSSKFFHILSYHQLNIIKKAYNLDIEPYNCFFRCICFGYLDTCKWIWNIQIPNRKIQLVVNGKLQLNDDESYYQEAFNNCCINGNLETVQWCYELYLQKFNNKKILDIHDRSEHTFRIACVRGKITIAKWLYDMCLKENTPIDIYADDDYAFLVSCQDGKLEVVQWLLQLSIELGKPFDIHQGFEYCFRLSCVNGHLPIAQWIYELGIQLNSPVNIHIWNLWNPFESSCKNGHLNVAQWLYDLGLKNNQPFEINNELFDIVRQQDNHEYTQFRSNNYRNPQTVYRNGHLGVLKWLYQLGQESNIPIDITLCEYNQNPDINKWCKKIQLNEENNERPNKKPRHK</sequence>
<dbReference type="Gene3D" id="1.25.40.20">
    <property type="entry name" value="Ankyrin repeat-containing domain"/>
    <property type="match status" value="1"/>
</dbReference>